<proteinExistence type="predicted"/>
<dbReference type="InterPro" id="IPR001647">
    <property type="entry name" value="HTH_TetR"/>
</dbReference>
<keyword evidence="1" id="KW-0805">Transcription regulation</keyword>
<evidence type="ECO:0000256" key="1">
    <source>
        <dbReference type="ARBA" id="ARBA00023015"/>
    </source>
</evidence>
<name>A0ABP6LJH3_9ACTN</name>
<gene>
    <name evidence="6" type="ORF">GCM10017559_83730</name>
</gene>
<evidence type="ECO:0000259" key="5">
    <source>
        <dbReference type="PROSITE" id="PS50977"/>
    </source>
</evidence>
<keyword evidence="3" id="KW-0804">Transcription</keyword>
<protein>
    <recommendedName>
        <fullName evidence="5">HTH tetR-type domain-containing protein</fullName>
    </recommendedName>
</protein>
<evidence type="ECO:0000256" key="4">
    <source>
        <dbReference type="PROSITE-ProRule" id="PRU00335"/>
    </source>
</evidence>
<accession>A0ABP6LJH3</accession>
<sequence>MTTRRERTSHESRELILTAASELFAEKGYKRTTFVDVAERSGISRGSIPWHFDSKEGLLLAVFERAVALIRTGLAEAPQETGDGPDRLTRSADALFSLPATRLFVTLLAEALEPDSPIRDRYVELHDTLRDHCRRGLERMPLPDGTSAEALAVAVIGAGIGVHQQWLLAPDRVDPRAALAALRALLAGTGPAAGR</sequence>
<feature type="DNA-binding region" description="H-T-H motif" evidence="4">
    <location>
        <begin position="33"/>
        <end position="52"/>
    </location>
</feature>
<evidence type="ECO:0000256" key="3">
    <source>
        <dbReference type="ARBA" id="ARBA00023163"/>
    </source>
</evidence>
<dbReference type="PRINTS" id="PR00455">
    <property type="entry name" value="HTHTETR"/>
</dbReference>
<organism evidence="6 7">
    <name type="scientific">Streptosporangium longisporum</name>
    <dbReference type="NCBI Taxonomy" id="46187"/>
    <lineage>
        <taxon>Bacteria</taxon>
        <taxon>Bacillati</taxon>
        <taxon>Actinomycetota</taxon>
        <taxon>Actinomycetes</taxon>
        <taxon>Streptosporangiales</taxon>
        <taxon>Streptosporangiaceae</taxon>
        <taxon>Streptosporangium</taxon>
    </lineage>
</organism>
<dbReference type="PANTHER" id="PTHR30055:SF234">
    <property type="entry name" value="HTH-TYPE TRANSCRIPTIONAL REGULATOR BETI"/>
    <property type="match status" value="1"/>
</dbReference>
<dbReference type="Gene3D" id="1.10.357.10">
    <property type="entry name" value="Tetracycline Repressor, domain 2"/>
    <property type="match status" value="1"/>
</dbReference>
<dbReference type="InterPro" id="IPR050109">
    <property type="entry name" value="HTH-type_TetR-like_transc_reg"/>
</dbReference>
<dbReference type="PANTHER" id="PTHR30055">
    <property type="entry name" value="HTH-TYPE TRANSCRIPTIONAL REGULATOR RUTR"/>
    <property type="match status" value="1"/>
</dbReference>
<dbReference type="RefSeq" id="WP_344908188.1">
    <property type="nucleotide sequence ID" value="NZ_BAAAWD010000032.1"/>
</dbReference>
<dbReference type="PROSITE" id="PS50977">
    <property type="entry name" value="HTH_TETR_2"/>
    <property type="match status" value="1"/>
</dbReference>
<reference evidence="7" key="1">
    <citation type="journal article" date="2019" name="Int. J. Syst. Evol. Microbiol.">
        <title>The Global Catalogue of Microorganisms (GCM) 10K type strain sequencing project: providing services to taxonomists for standard genome sequencing and annotation.</title>
        <authorList>
            <consortium name="The Broad Institute Genomics Platform"/>
            <consortium name="The Broad Institute Genome Sequencing Center for Infectious Disease"/>
            <person name="Wu L."/>
            <person name="Ma J."/>
        </authorList>
    </citation>
    <scope>NUCLEOTIDE SEQUENCE [LARGE SCALE GENOMIC DNA]</scope>
    <source>
        <strain evidence="7">JCM 3106</strain>
    </source>
</reference>
<dbReference type="InterPro" id="IPR036271">
    <property type="entry name" value="Tet_transcr_reg_TetR-rel_C_sf"/>
</dbReference>
<evidence type="ECO:0000313" key="6">
    <source>
        <dbReference type="EMBL" id="GAA3042090.1"/>
    </source>
</evidence>
<dbReference type="Pfam" id="PF00440">
    <property type="entry name" value="TetR_N"/>
    <property type="match status" value="1"/>
</dbReference>
<dbReference type="Proteomes" id="UP001499930">
    <property type="component" value="Unassembled WGS sequence"/>
</dbReference>
<dbReference type="SUPFAM" id="SSF46689">
    <property type="entry name" value="Homeodomain-like"/>
    <property type="match status" value="1"/>
</dbReference>
<dbReference type="InterPro" id="IPR009057">
    <property type="entry name" value="Homeodomain-like_sf"/>
</dbReference>
<feature type="domain" description="HTH tetR-type" evidence="5">
    <location>
        <begin position="10"/>
        <end position="70"/>
    </location>
</feature>
<comment type="caution">
    <text evidence="6">The sequence shown here is derived from an EMBL/GenBank/DDBJ whole genome shotgun (WGS) entry which is preliminary data.</text>
</comment>
<dbReference type="SUPFAM" id="SSF48498">
    <property type="entry name" value="Tetracyclin repressor-like, C-terminal domain"/>
    <property type="match status" value="1"/>
</dbReference>
<evidence type="ECO:0000256" key="2">
    <source>
        <dbReference type="ARBA" id="ARBA00023125"/>
    </source>
</evidence>
<keyword evidence="7" id="KW-1185">Reference proteome</keyword>
<dbReference type="EMBL" id="BAAAWD010000032">
    <property type="protein sequence ID" value="GAA3042090.1"/>
    <property type="molecule type" value="Genomic_DNA"/>
</dbReference>
<evidence type="ECO:0000313" key="7">
    <source>
        <dbReference type="Proteomes" id="UP001499930"/>
    </source>
</evidence>
<keyword evidence="2 4" id="KW-0238">DNA-binding</keyword>